<dbReference type="EMBL" id="BSDY01000008">
    <property type="protein sequence ID" value="GLI56523.1"/>
    <property type="molecule type" value="Genomic_DNA"/>
</dbReference>
<comment type="cofactor">
    <cofactor evidence="1 5">
        <name>pyridoxal 5'-phosphate</name>
        <dbReference type="ChEBI" id="CHEBI:597326"/>
    </cofactor>
</comment>
<organism evidence="7 8">
    <name type="scientific">Propionigenium maris DSM 9537</name>
    <dbReference type="NCBI Taxonomy" id="1123000"/>
    <lineage>
        <taxon>Bacteria</taxon>
        <taxon>Fusobacteriati</taxon>
        <taxon>Fusobacteriota</taxon>
        <taxon>Fusobacteriia</taxon>
        <taxon>Fusobacteriales</taxon>
        <taxon>Fusobacteriaceae</taxon>
        <taxon>Propionigenium</taxon>
    </lineage>
</organism>
<feature type="domain" description="Aminotransferase class V" evidence="6">
    <location>
        <begin position="33"/>
        <end position="343"/>
    </location>
</feature>
<dbReference type="GO" id="GO:0019265">
    <property type="term" value="P:glycine biosynthetic process, by transamination of glyoxylate"/>
    <property type="evidence" value="ECO:0007669"/>
    <property type="project" value="TreeGrafter"/>
</dbReference>
<sequence length="374" mass="42251">MSELTIPKSEKHLFAPGPTNVPEDIRREVARDLIHHVTPEYAELLWRVTDKLKKIFKTEKYVLSTTATGSAGMEASVVNFFSKGDKVIVLNTGNFGNRYLEICNAYGLKAIDLKYEWGQAYNLEDVKKALAENPDVKGIIVNHSETSTGVLNDVRPLGELTKNTDMLLIVDAISGLIVNEFKFDEWGIDCAVAASQKGFLLPPGLIYFALSEKAKKAMETSDLPKFYFDFQRYFDFLEQGRHPQTPAVNLVVATDYACDYLLGKTIEGMTAHHKMLREYIESELMKLGFRLFVEDEDKRSNTVVPVWGIEGIPCNDLRKKLSEEHNITIAGGYGHLQPHMLRVGNIGKYEKSDIDFLISKMKIVIDEMKAEMNK</sequence>
<feature type="binding site" evidence="4">
    <location>
        <position position="342"/>
    </location>
    <ligand>
        <name>substrate</name>
    </ligand>
</feature>
<dbReference type="PANTHER" id="PTHR21152">
    <property type="entry name" value="AMINOTRANSFERASE CLASS V"/>
    <property type="match status" value="1"/>
</dbReference>
<dbReference type="Proteomes" id="UP001144471">
    <property type="component" value="Unassembled WGS sequence"/>
</dbReference>
<comment type="similarity">
    <text evidence="2">Belongs to the class-V pyridoxal-phosphate-dependent aminotransferase family.</text>
</comment>
<evidence type="ECO:0000256" key="5">
    <source>
        <dbReference type="PIRSR" id="PIRSR000524-50"/>
    </source>
</evidence>
<dbReference type="GO" id="GO:0008453">
    <property type="term" value="F:alanine-glyoxylate transaminase activity"/>
    <property type="evidence" value="ECO:0007669"/>
    <property type="project" value="TreeGrafter"/>
</dbReference>
<dbReference type="Gene3D" id="3.90.1150.10">
    <property type="entry name" value="Aspartate Aminotransferase, domain 1"/>
    <property type="match status" value="1"/>
</dbReference>
<feature type="modified residue" description="N6-(pyridoxal phosphate)lysine" evidence="5">
    <location>
        <position position="197"/>
    </location>
</feature>
<reference evidence="7" key="1">
    <citation type="submission" date="2022-12" db="EMBL/GenBank/DDBJ databases">
        <title>Reference genome sequencing for broad-spectrum identification of bacterial and archaeal isolates by mass spectrometry.</title>
        <authorList>
            <person name="Sekiguchi Y."/>
            <person name="Tourlousse D.M."/>
        </authorList>
    </citation>
    <scope>NUCLEOTIDE SEQUENCE</scope>
    <source>
        <strain evidence="7">10succ1</strain>
    </source>
</reference>
<keyword evidence="7" id="KW-0032">Aminotransferase</keyword>
<dbReference type="GO" id="GO:0004760">
    <property type="term" value="F:L-serine-pyruvate transaminase activity"/>
    <property type="evidence" value="ECO:0007669"/>
    <property type="project" value="TreeGrafter"/>
</dbReference>
<evidence type="ECO:0000259" key="6">
    <source>
        <dbReference type="Pfam" id="PF00266"/>
    </source>
</evidence>
<evidence type="ECO:0000256" key="1">
    <source>
        <dbReference type="ARBA" id="ARBA00001933"/>
    </source>
</evidence>
<dbReference type="InterPro" id="IPR015422">
    <property type="entry name" value="PyrdxlP-dep_Trfase_small"/>
</dbReference>
<comment type="caution">
    <text evidence="7">The sequence shown here is derived from an EMBL/GenBank/DDBJ whole genome shotgun (WGS) entry which is preliminary data.</text>
</comment>
<gene>
    <name evidence="7" type="ORF">PM10SUCC1_20370</name>
</gene>
<evidence type="ECO:0000256" key="2">
    <source>
        <dbReference type="ARBA" id="ARBA00009236"/>
    </source>
</evidence>
<dbReference type="InterPro" id="IPR000192">
    <property type="entry name" value="Aminotrans_V_dom"/>
</dbReference>
<evidence type="ECO:0000256" key="3">
    <source>
        <dbReference type="ARBA" id="ARBA00022898"/>
    </source>
</evidence>
<dbReference type="Pfam" id="PF00266">
    <property type="entry name" value="Aminotran_5"/>
    <property type="match status" value="1"/>
</dbReference>
<protein>
    <submittedName>
        <fullName evidence="7">Class V aminotransferase</fullName>
    </submittedName>
</protein>
<keyword evidence="3 5" id="KW-0663">Pyridoxal phosphate</keyword>
<keyword evidence="8" id="KW-1185">Reference proteome</keyword>
<keyword evidence="7" id="KW-0808">Transferase</keyword>
<dbReference type="PANTHER" id="PTHR21152:SF40">
    <property type="entry name" value="ALANINE--GLYOXYLATE AMINOTRANSFERASE"/>
    <property type="match status" value="1"/>
</dbReference>
<dbReference type="InterPro" id="IPR024169">
    <property type="entry name" value="SP_NH2Trfase/AEP_transaminase"/>
</dbReference>
<name>A0A9W6LNE6_9FUSO</name>
<accession>A0A9W6LNE6</accession>
<dbReference type="Gene3D" id="3.40.640.10">
    <property type="entry name" value="Type I PLP-dependent aspartate aminotransferase-like (Major domain)"/>
    <property type="match status" value="1"/>
</dbReference>
<evidence type="ECO:0000313" key="8">
    <source>
        <dbReference type="Proteomes" id="UP001144471"/>
    </source>
</evidence>
<dbReference type="SUPFAM" id="SSF53383">
    <property type="entry name" value="PLP-dependent transferases"/>
    <property type="match status" value="1"/>
</dbReference>
<evidence type="ECO:0000313" key="7">
    <source>
        <dbReference type="EMBL" id="GLI56523.1"/>
    </source>
</evidence>
<dbReference type="AlphaFoldDB" id="A0A9W6LNE6"/>
<dbReference type="PIRSF" id="PIRSF000524">
    <property type="entry name" value="SPT"/>
    <property type="match status" value="1"/>
</dbReference>
<dbReference type="InterPro" id="IPR015424">
    <property type="entry name" value="PyrdxlP-dep_Trfase"/>
</dbReference>
<dbReference type="InterPro" id="IPR015421">
    <property type="entry name" value="PyrdxlP-dep_Trfase_major"/>
</dbReference>
<evidence type="ECO:0000256" key="4">
    <source>
        <dbReference type="PIRSR" id="PIRSR000524-1"/>
    </source>
</evidence>
<dbReference type="RefSeq" id="WP_281835719.1">
    <property type="nucleotide sequence ID" value="NZ_BSDY01000008.1"/>
</dbReference>
<proteinExistence type="inferred from homology"/>